<evidence type="ECO:0000313" key="3">
    <source>
        <dbReference type="Proteomes" id="UP000242715"/>
    </source>
</evidence>
<feature type="domain" description="Reverse transcriptase zinc-binding" evidence="1">
    <location>
        <begin position="15"/>
        <end position="88"/>
    </location>
</feature>
<dbReference type="Proteomes" id="UP000242715">
    <property type="component" value="Unassembled WGS sequence"/>
</dbReference>
<accession>A0A2Z6NMA1</accession>
<proteinExistence type="predicted"/>
<evidence type="ECO:0000259" key="1">
    <source>
        <dbReference type="Pfam" id="PF13966"/>
    </source>
</evidence>
<dbReference type="EMBL" id="DF973685">
    <property type="protein sequence ID" value="GAU37692.1"/>
    <property type="molecule type" value="Genomic_DNA"/>
</dbReference>
<dbReference type="PANTHER" id="PTHR47746:SF88">
    <property type="entry name" value="RNA-DIRECTED DNA POLYMERASE (REVERSE TRANSCRIPTASE)-RELATED FAMILY PROTEIN-RELATED"/>
    <property type="match status" value="1"/>
</dbReference>
<organism evidence="2 3">
    <name type="scientific">Trifolium subterraneum</name>
    <name type="common">Subterranean clover</name>
    <dbReference type="NCBI Taxonomy" id="3900"/>
    <lineage>
        <taxon>Eukaryota</taxon>
        <taxon>Viridiplantae</taxon>
        <taxon>Streptophyta</taxon>
        <taxon>Embryophyta</taxon>
        <taxon>Tracheophyta</taxon>
        <taxon>Spermatophyta</taxon>
        <taxon>Magnoliopsida</taxon>
        <taxon>eudicotyledons</taxon>
        <taxon>Gunneridae</taxon>
        <taxon>Pentapetalae</taxon>
        <taxon>rosids</taxon>
        <taxon>fabids</taxon>
        <taxon>Fabales</taxon>
        <taxon>Fabaceae</taxon>
        <taxon>Papilionoideae</taxon>
        <taxon>50 kb inversion clade</taxon>
        <taxon>NPAAA clade</taxon>
        <taxon>Hologalegina</taxon>
        <taxon>IRL clade</taxon>
        <taxon>Trifolieae</taxon>
        <taxon>Trifolium</taxon>
    </lineage>
</organism>
<name>A0A2Z6NMA1_TRISU</name>
<sequence length="200" mass="22893">MLCRSIVDEVIFSIEEEKMLPKVWKTWAPSKVTIFSWQLLQDRLPTRKNLWQRGVIGDASASLCVICGLSSESADHLFGSCNQISQVWYGILGWLGVELVPHRSVLRFFEAFLGMSMGRKDKFGWLLIWQTIVWTIWKSRNDIFFSEGTFSVECLVDRVKLLSWKWEIGSPLVALSYLQLILTSPPDGYSSSRGSVFEGF</sequence>
<keyword evidence="3" id="KW-1185">Reference proteome</keyword>
<dbReference type="Pfam" id="PF13966">
    <property type="entry name" value="zf-RVT"/>
    <property type="match status" value="1"/>
</dbReference>
<protein>
    <recommendedName>
        <fullName evidence="1">Reverse transcriptase zinc-binding domain-containing protein</fullName>
    </recommendedName>
</protein>
<dbReference type="OrthoDB" id="696485at2759"/>
<dbReference type="AlphaFoldDB" id="A0A2Z6NMA1"/>
<reference evidence="3" key="1">
    <citation type="journal article" date="2017" name="Front. Plant Sci.">
        <title>Climate Clever Clovers: New Paradigm to Reduce the Environmental Footprint of Ruminants by Breeding Low Methanogenic Forages Utilizing Haplotype Variation.</title>
        <authorList>
            <person name="Kaur P."/>
            <person name="Appels R."/>
            <person name="Bayer P.E."/>
            <person name="Keeble-Gagnere G."/>
            <person name="Wang J."/>
            <person name="Hirakawa H."/>
            <person name="Shirasawa K."/>
            <person name="Vercoe P."/>
            <person name="Stefanova K."/>
            <person name="Durmic Z."/>
            <person name="Nichols P."/>
            <person name="Revell C."/>
            <person name="Isobe S.N."/>
            <person name="Edwards D."/>
            <person name="Erskine W."/>
        </authorList>
    </citation>
    <scope>NUCLEOTIDE SEQUENCE [LARGE SCALE GENOMIC DNA]</scope>
    <source>
        <strain evidence="3">cv. Daliak</strain>
    </source>
</reference>
<evidence type="ECO:0000313" key="2">
    <source>
        <dbReference type="EMBL" id="GAU37692.1"/>
    </source>
</evidence>
<gene>
    <name evidence="2" type="ORF">TSUD_164950</name>
</gene>
<dbReference type="PANTHER" id="PTHR47746">
    <property type="entry name" value="ZF-RVT DOMAIN-CONTAINING PROTEIN"/>
    <property type="match status" value="1"/>
</dbReference>
<dbReference type="InterPro" id="IPR026960">
    <property type="entry name" value="RVT-Znf"/>
</dbReference>